<organism evidence="4 5">
    <name type="scientific">Arthrobacter parietis</name>
    <dbReference type="NCBI Taxonomy" id="271434"/>
    <lineage>
        <taxon>Bacteria</taxon>
        <taxon>Bacillati</taxon>
        <taxon>Actinomycetota</taxon>
        <taxon>Actinomycetes</taxon>
        <taxon>Micrococcales</taxon>
        <taxon>Micrococcaceae</taxon>
        <taxon>Arthrobacter</taxon>
    </lineage>
</organism>
<keyword evidence="2" id="KW-0472">Membrane</keyword>
<evidence type="ECO:0000256" key="2">
    <source>
        <dbReference type="SAM" id="Phobius"/>
    </source>
</evidence>
<reference evidence="4 5" key="1">
    <citation type="journal article" date="2019" name="Int. J. Syst. Evol. Microbiol.">
        <title>The Global Catalogue of Microorganisms (GCM) 10K type strain sequencing project: providing services to taxonomists for standard genome sequencing and annotation.</title>
        <authorList>
            <consortium name="The Broad Institute Genomics Platform"/>
            <consortium name="The Broad Institute Genome Sequencing Center for Infectious Disease"/>
            <person name="Wu L."/>
            <person name="Ma J."/>
        </authorList>
    </citation>
    <scope>NUCLEOTIDE SEQUENCE [LARGE SCALE GENOMIC DNA]</scope>
    <source>
        <strain evidence="4 5">JCM 14917</strain>
    </source>
</reference>
<evidence type="ECO:0000313" key="4">
    <source>
        <dbReference type="EMBL" id="GAA2174458.1"/>
    </source>
</evidence>
<feature type="transmembrane region" description="Helical" evidence="2">
    <location>
        <begin position="31"/>
        <end position="51"/>
    </location>
</feature>
<keyword evidence="2" id="KW-1133">Transmembrane helix</keyword>
<sequence>MRIGSSIVLIALGAILAFAVSDNLVNFIDLTLVGYILMGVGILGLIISLLMNAPRNQKRVSESRTVQDPNTGERITRNETRDGGI</sequence>
<dbReference type="Proteomes" id="UP001500974">
    <property type="component" value="Unassembled WGS sequence"/>
</dbReference>
<protein>
    <recommendedName>
        <fullName evidence="3">DUF6458 domain-containing protein</fullName>
    </recommendedName>
</protein>
<comment type="caution">
    <text evidence="4">The sequence shown here is derived from an EMBL/GenBank/DDBJ whole genome shotgun (WGS) entry which is preliminary data.</text>
</comment>
<feature type="compositionally biased region" description="Basic and acidic residues" evidence="1">
    <location>
        <begin position="74"/>
        <end position="85"/>
    </location>
</feature>
<feature type="domain" description="DUF6458" evidence="3">
    <location>
        <begin position="2"/>
        <end position="61"/>
    </location>
</feature>
<keyword evidence="5" id="KW-1185">Reference proteome</keyword>
<dbReference type="RefSeq" id="WP_056545827.1">
    <property type="nucleotide sequence ID" value="NZ_BAAAON010000001.1"/>
</dbReference>
<feature type="region of interest" description="Disordered" evidence="1">
    <location>
        <begin position="56"/>
        <end position="85"/>
    </location>
</feature>
<dbReference type="Pfam" id="PF20059">
    <property type="entry name" value="DUF6458"/>
    <property type="match status" value="1"/>
</dbReference>
<proteinExistence type="predicted"/>
<dbReference type="EMBL" id="BAAAON010000001">
    <property type="protein sequence ID" value="GAA2174458.1"/>
    <property type="molecule type" value="Genomic_DNA"/>
</dbReference>
<evidence type="ECO:0000256" key="1">
    <source>
        <dbReference type="SAM" id="MobiDB-lite"/>
    </source>
</evidence>
<gene>
    <name evidence="4" type="ORF">GCM10009784_12850</name>
</gene>
<dbReference type="InterPro" id="IPR045597">
    <property type="entry name" value="DUF6458"/>
</dbReference>
<name>A0ABN3ATX8_9MICC</name>
<evidence type="ECO:0000313" key="5">
    <source>
        <dbReference type="Proteomes" id="UP001500974"/>
    </source>
</evidence>
<keyword evidence="2" id="KW-0812">Transmembrane</keyword>
<evidence type="ECO:0000259" key="3">
    <source>
        <dbReference type="Pfam" id="PF20059"/>
    </source>
</evidence>
<accession>A0ABN3ATX8</accession>